<keyword evidence="2" id="KW-1185">Reference proteome</keyword>
<dbReference type="PANTHER" id="PTHR47523">
    <property type="entry name" value="F21O3.11 PROTEIN"/>
    <property type="match status" value="1"/>
</dbReference>
<name>A0A6A2X6F9_HIBSY</name>
<dbReference type="Proteomes" id="UP000436088">
    <property type="component" value="Unassembled WGS sequence"/>
</dbReference>
<dbReference type="Gene3D" id="1.25.10.10">
    <property type="entry name" value="Leucine-rich Repeat Variant"/>
    <property type="match status" value="1"/>
</dbReference>
<organism evidence="1 2">
    <name type="scientific">Hibiscus syriacus</name>
    <name type="common">Rose of Sharon</name>
    <dbReference type="NCBI Taxonomy" id="106335"/>
    <lineage>
        <taxon>Eukaryota</taxon>
        <taxon>Viridiplantae</taxon>
        <taxon>Streptophyta</taxon>
        <taxon>Embryophyta</taxon>
        <taxon>Tracheophyta</taxon>
        <taxon>Spermatophyta</taxon>
        <taxon>Magnoliopsida</taxon>
        <taxon>eudicotyledons</taxon>
        <taxon>Gunneridae</taxon>
        <taxon>Pentapetalae</taxon>
        <taxon>rosids</taxon>
        <taxon>malvids</taxon>
        <taxon>Malvales</taxon>
        <taxon>Malvaceae</taxon>
        <taxon>Malvoideae</taxon>
        <taxon>Hibiscus</taxon>
    </lineage>
</organism>
<evidence type="ECO:0000313" key="1">
    <source>
        <dbReference type="EMBL" id="KAE8657586.1"/>
    </source>
</evidence>
<gene>
    <name evidence="1" type="ORF">F3Y22_tig00116989pilonHSYRG00454</name>
</gene>
<evidence type="ECO:0000313" key="2">
    <source>
        <dbReference type="Proteomes" id="UP000436088"/>
    </source>
</evidence>
<dbReference type="InterPro" id="IPR011989">
    <property type="entry name" value="ARM-like"/>
</dbReference>
<dbReference type="PANTHER" id="PTHR47523:SF1">
    <property type="entry name" value="F21O3.11 PROTEIN"/>
    <property type="match status" value="1"/>
</dbReference>
<accession>A0A6A2X6F9</accession>
<sequence>MTDETNLLPSIIDEINVEEPHGQDNQPWTPLPAQKFKHMNGELVPLQSTFSKKQRTPMPHCGHGKHESLSKVYEEVSLEAQRVTPSITTFIRVTWKTIESFYNNSLLHLTSIASQTAHEGFPVGCDLQEASIGDGLCPMCRSEEETVLHALQDYLYAYELLTLAGFQVSLLSTQFNSPLKWLEVVIYALDSKGLVGFIVLLWNIWNRRNLKVHGDGTQPPWLIVHNARLAAISIVARDLAGLPLSGMVLYTPSCIEAGLSEIHAITTTKLFYNGFFSGVLRAQEEGLKEICGLLEQHILPSSLADKSHIWQQLQHYSQFPDFNNYLVFILARVEVCYLRLFPHRPAYINFLFRLFFVFPKELDYEIRMALFVHTDNGASGTRSEKLTGKTNGSWDKKRWSRVPSLPSYVPFGQVKSVFVELKERFQSHSMNSYRIYEFCMNDSPSFFFGMEQLQQFPHLQQWLKLSVAGSVELGHIVESPIIRTTTSVVPLGWNGIPGEKNTYQLKVDITGFRLHLCTLVHARISTFCGGSSENAAIDLTFYDVCFKNTRIDLDLLRRFLFSNAANFSGACMVGASCSVFTIVASAFSGV</sequence>
<dbReference type="EMBL" id="VEPZ02001757">
    <property type="protein sequence ID" value="KAE8657586.1"/>
    <property type="molecule type" value="Genomic_DNA"/>
</dbReference>
<comment type="caution">
    <text evidence="1">The sequence shown here is derived from an EMBL/GenBank/DDBJ whole genome shotgun (WGS) entry which is preliminary data.</text>
</comment>
<reference evidence="1" key="1">
    <citation type="submission" date="2019-09" db="EMBL/GenBank/DDBJ databases">
        <title>Draft genome information of white flower Hibiscus syriacus.</title>
        <authorList>
            <person name="Kim Y.-M."/>
        </authorList>
    </citation>
    <scope>NUCLEOTIDE SEQUENCE [LARGE SCALE GENOMIC DNA]</scope>
    <source>
        <strain evidence="1">YM2019G1</strain>
    </source>
</reference>
<protein>
    <submittedName>
        <fullName evidence="1">Uncharacterized protein</fullName>
    </submittedName>
</protein>
<dbReference type="AlphaFoldDB" id="A0A6A2X6F9"/>
<proteinExistence type="predicted"/>